<dbReference type="EMBL" id="JACBXQ010000001">
    <property type="protein sequence ID" value="MBG9985387.1"/>
    <property type="molecule type" value="Genomic_DNA"/>
</dbReference>
<reference evidence="3 4" key="1">
    <citation type="submission" date="2020-07" db="EMBL/GenBank/DDBJ databases">
        <title>Facklamia lactis sp. nov., isolated from raw milk.</title>
        <authorList>
            <person name="Doll E.V."/>
            <person name="Huptas C."/>
            <person name="Staib L."/>
            <person name="Wenning M."/>
            <person name="Scherer S."/>
        </authorList>
    </citation>
    <scope>NUCLEOTIDE SEQUENCE [LARGE SCALE GENOMIC DNA]</scope>
    <source>
        <strain evidence="3 4">DSM 111018</strain>
    </source>
</reference>
<evidence type="ECO:0000256" key="1">
    <source>
        <dbReference type="SAM" id="MobiDB-lite"/>
    </source>
</evidence>
<proteinExistence type="predicted"/>
<evidence type="ECO:0000313" key="3">
    <source>
        <dbReference type="EMBL" id="MBG9985387.1"/>
    </source>
</evidence>
<feature type="signal peptide" evidence="2">
    <location>
        <begin position="1"/>
        <end position="20"/>
    </location>
</feature>
<accession>A0ABS0LMN0</accession>
<name>A0ABS0LMN0_9LACT</name>
<feature type="chain" id="PRO_5047328340" evidence="2">
    <location>
        <begin position="21"/>
        <end position="194"/>
    </location>
</feature>
<dbReference type="RefSeq" id="WP_197113521.1">
    <property type="nucleotide sequence ID" value="NZ_JACBXQ010000001.1"/>
</dbReference>
<comment type="caution">
    <text evidence="3">The sequence shown here is derived from an EMBL/GenBank/DDBJ whole genome shotgun (WGS) entry which is preliminary data.</text>
</comment>
<evidence type="ECO:0000313" key="4">
    <source>
        <dbReference type="Proteomes" id="UP000721415"/>
    </source>
</evidence>
<gene>
    <name evidence="3" type="ORF">HZY91_00595</name>
</gene>
<sequence>MKKFISVVFTLILITTFTNVLDINAEESNSEANSSDQVMDETSSRAKSRDNILDLDSIEANGPASLVSRDGNLILSIDNENGGLLIEAEGLETETSYILGFTYEVIDGKLLSFGAHTDGIWADNYVVLNGEKRGEFADEDSAYSDKEGKNVVEVFFTTPKDKSEKSRLIIQPNRSEFDEVAIELSDLYIVEEVE</sequence>
<protein>
    <submittedName>
        <fullName evidence="3">Uncharacterized protein</fullName>
    </submittedName>
</protein>
<evidence type="ECO:0000256" key="2">
    <source>
        <dbReference type="SAM" id="SignalP"/>
    </source>
</evidence>
<keyword evidence="4" id="KW-1185">Reference proteome</keyword>
<keyword evidence="2" id="KW-0732">Signal</keyword>
<organism evidence="3 4">
    <name type="scientific">Facklamia lactis</name>
    <dbReference type="NCBI Taxonomy" id="2749967"/>
    <lineage>
        <taxon>Bacteria</taxon>
        <taxon>Bacillati</taxon>
        <taxon>Bacillota</taxon>
        <taxon>Bacilli</taxon>
        <taxon>Lactobacillales</taxon>
        <taxon>Aerococcaceae</taxon>
        <taxon>Facklamia</taxon>
    </lineage>
</organism>
<feature type="region of interest" description="Disordered" evidence="1">
    <location>
        <begin position="28"/>
        <end position="47"/>
    </location>
</feature>
<dbReference type="Proteomes" id="UP000721415">
    <property type="component" value="Unassembled WGS sequence"/>
</dbReference>